<dbReference type="NCBIfam" id="TIGR01409">
    <property type="entry name" value="TAT_signal_seq"/>
    <property type="match status" value="1"/>
</dbReference>
<accession>A0A517DUE4</accession>
<dbReference type="Proteomes" id="UP000320776">
    <property type="component" value="Chromosome"/>
</dbReference>
<protein>
    <submittedName>
        <fullName evidence="2">Uncharacterized protein</fullName>
    </submittedName>
</protein>
<dbReference type="AlphaFoldDB" id="A0A517DUE4"/>
<feature type="signal peptide" evidence="1">
    <location>
        <begin position="1"/>
        <end position="39"/>
    </location>
</feature>
<sequence length="388" mass="42084">MSNSTGETNMHLNRRDFIKISAGAMAALAATTLPLPATAKAPAVKATPITLTACLALDPTTMSEKSAYVKSAYEYLLKTANEIQAAGLRRATLEILHNPAPRLMELYPGVAAKEQVRTRLVSAGYIKPTAAVDEFLPPCSNPRQTVLPFYAAPGSGYSSHHSYPGGLATHVAVNVKAALGFFNAYKEVSGLPMDRDIVIAAQTLHDLHKPWVFQWQKDGTARTEYPLAGTGSHHVLSLAELIHRRFPAAVITAQACAHNHPGTAADEQEVVNWLKAAAILAQQDAVSLGLLASDGQTLPLPRRTEGFITHLGDHDWVLSVPAARWMIGKLGEIAQQEYHLTAADLQTAAFYSFRNYIFSQATLEQLYAIWTIKGETALVDTVKTLIRL</sequence>
<gene>
    <name evidence="2" type="ORF">SPTER_23120</name>
</gene>
<evidence type="ECO:0000313" key="2">
    <source>
        <dbReference type="EMBL" id="QDR80969.1"/>
    </source>
</evidence>
<organism evidence="2 3">
    <name type="scientific">Sporomusa termitida</name>
    <dbReference type="NCBI Taxonomy" id="2377"/>
    <lineage>
        <taxon>Bacteria</taxon>
        <taxon>Bacillati</taxon>
        <taxon>Bacillota</taxon>
        <taxon>Negativicutes</taxon>
        <taxon>Selenomonadales</taxon>
        <taxon>Sporomusaceae</taxon>
        <taxon>Sporomusa</taxon>
    </lineage>
</organism>
<keyword evidence="1" id="KW-0732">Signal</keyword>
<feature type="chain" id="PRO_5022230613" evidence="1">
    <location>
        <begin position="40"/>
        <end position="388"/>
    </location>
</feature>
<proteinExistence type="predicted"/>
<dbReference type="PROSITE" id="PS51318">
    <property type="entry name" value="TAT"/>
    <property type="match status" value="1"/>
</dbReference>
<evidence type="ECO:0000313" key="3">
    <source>
        <dbReference type="Proteomes" id="UP000320776"/>
    </source>
</evidence>
<dbReference type="EMBL" id="CP036259">
    <property type="protein sequence ID" value="QDR80969.1"/>
    <property type="molecule type" value="Genomic_DNA"/>
</dbReference>
<dbReference type="InterPro" id="IPR019546">
    <property type="entry name" value="TAT_signal_bac_arc"/>
</dbReference>
<name>A0A517DUE4_9FIRM</name>
<dbReference type="InterPro" id="IPR006311">
    <property type="entry name" value="TAT_signal"/>
</dbReference>
<evidence type="ECO:0000256" key="1">
    <source>
        <dbReference type="SAM" id="SignalP"/>
    </source>
</evidence>
<reference evidence="2 3" key="1">
    <citation type="submission" date="2019-02" db="EMBL/GenBank/DDBJ databases">
        <title>Closed genome of Sporomusa termitida DSM 4440.</title>
        <authorList>
            <person name="Poehlein A."/>
            <person name="Daniel R."/>
        </authorList>
    </citation>
    <scope>NUCLEOTIDE SEQUENCE [LARGE SCALE GENOMIC DNA]</scope>
    <source>
        <strain evidence="2 3">DSM 4440</strain>
    </source>
</reference>
<dbReference type="RefSeq" id="WP_211367545.1">
    <property type="nucleotide sequence ID" value="NZ_CP036259.1"/>
</dbReference>
<keyword evidence="3" id="KW-1185">Reference proteome</keyword>
<dbReference type="KEGG" id="sted:SPTER_23120"/>